<accession>A0A931NFD4</accession>
<protein>
    <submittedName>
        <fullName evidence="2">NAD(P)H-dependent oxidoreductase</fullName>
    </submittedName>
</protein>
<dbReference type="Proteomes" id="UP000613266">
    <property type="component" value="Unassembled WGS sequence"/>
</dbReference>
<proteinExistence type="predicted"/>
<organism evidence="2 3">
    <name type="scientific">Inhella proteolytica</name>
    <dbReference type="NCBI Taxonomy" id="2795029"/>
    <lineage>
        <taxon>Bacteria</taxon>
        <taxon>Pseudomonadati</taxon>
        <taxon>Pseudomonadota</taxon>
        <taxon>Betaproteobacteria</taxon>
        <taxon>Burkholderiales</taxon>
        <taxon>Sphaerotilaceae</taxon>
        <taxon>Inhella</taxon>
    </lineage>
</organism>
<dbReference type="GO" id="GO:0010181">
    <property type="term" value="F:FMN binding"/>
    <property type="evidence" value="ECO:0007669"/>
    <property type="project" value="TreeGrafter"/>
</dbReference>
<sequence>MHILTISGSLRADSINSALCRVACSLAPAPLRVTVYAGLGSLPLFNPDLESQPPAAVGALRAAVAQADALFIASPEYAHGISGPMKNALDWLVSFEGSVAKPVALVNTSPRAHHAYAALGEVLRTMSMVQVTEASVTLPLLGTCTTEAAMRRSDAVCHAVRASLEALARYAAGGGAGGPCFALS</sequence>
<dbReference type="EMBL" id="JAEDAK010000013">
    <property type="protein sequence ID" value="MBH9578657.1"/>
    <property type="molecule type" value="Genomic_DNA"/>
</dbReference>
<dbReference type="RefSeq" id="WP_198112424.1">
    <property type="nucleotide sequence ID" value="NZ_JAEDAK010000013.1"/>
</dbReference>
<evidence type="ECO:0000259" key="1">
    <source>
        <dbReference type="Pfam" id="PF03358"/>
    </source>
</evidence>
<dbReference type="GO" id="GO:0005829">
    <property type="term" value="C:cytosol"/>
    <property type="evidence" value="ECO:0007669"/>
    <property type="project" value="TreeGrafter"/>
</dbReference>
<dbReference type="SUPFAM" id="SSF52218">
    <property type="entry name" value="Flavoproteins"/>
    <property type="match status" value="1"/>
</dbReference>
<keyword evidence="3" id="KW-1185">Reference proteome</keyword>
<gene>
    <name evidence="2" type="ORF">I7X39_17330</name>
</gene>
<dbReference type="PANTHER" id="PTHR30543:SF21">
    <property type="entry name" value="NAD(P)H-DEPENDENT FMN REDUCTASE LOT6"/>
    <property type="match status" value="1"/>
</dbReference>
<comment type="caution">
    <text evidence="2">The sequence shown here is derived from an EMBL/GenBank/DDBJ whole genome shotgun (WGS) entry which is preliminary data.</text>
</comment>
<dbReference type="InterPro" id="IPR005025">
    <property type="entry name" value="FMN_Rdtase-like_dom"/>
</dbReference>
<dbReference type="PANTHER" id="PTHR30543">
    <property type="entry name" value="CHROMATE REDUCTASE"/>
    <property type="match status" value="1"/>
</dbReference>
<name>A0A931NFD4_9BURK</name>
<reference evidence="2" key="1">
    <citation type="submission" date="2020-12" db="EMBL/GenBank/DDBJ databases">
        <title>The genome sequence of Inhella sp. 1Y17.</title>
        <authorList>
            <person name="Liu Y."/>
        </authorList>
    </citation>
    <scope>NUCLEOTIDE SEQUENCE</scope>
    <source>
        <strain evidence="2">1Y17</strain>
    </source>
</reference>
<evidence type="ECO:0000313" key="2">
    <source>
        <dbReference type="EMBL" id="MBH9578657.1"/>
    </source>
</evidence>
<dbReference type="GO" id="GO:0016491">
    <property type="term" value="F:oxidoreductase activity"/>
    <property type="evidence" value="ECO:0007669"/>
    <property type="project" value="InterPro"/>
</dbReference>
<evidence type="ECO:0000313" key="3">
    <source>
        <dbReference type="Proteomes" id="UP000613266"/>
    </source>
</evidence>
<dbReference type="Gene3D" id="3.40.50.360">
    <property type="match status" value="1"/>
</dbReference>
<feature type="domain" description="NADPH-dependent FMN reductase-like" evidence="1">
    <location>
        <begin position="1"/>
        <end position="137"/>
    </location>
</feature>
<dbReference type="AlphaFoldDB" id="A0A931NFD4"/>
<dbReference type="Pfam" id="PF03358">
    <property type="entry name" value="FMN_red"/>
    <property type="match status" value="1"/>
</dbReference>
<dbReference type="InterPro" id="IPR050712">
    <property type="entry name" value="NAD(P)H-dep_reductase"/>
</dbReference>
<dbReference type="InterPro" id="IPR029039">
    <property type="entry name" value="Flavoprotein-like_sf"/>
</dbReference>